<dbReference type="AlphaFoldDB" id="A0A447TFG6"/>
<gene>
    <name evidence="1" type="ORF">NCTC9695_04095</name>
</gene>
<reference evidence="1 2" key="1">
    <citation type="submission" date="2018-12" db="EMBL/GenBank/DDBJ databases">
        <authorList>
            <consortium name="Pathogen Informatics"/>
        </authorList>
    </citation>
    <scope>NUCLEOTIDE SEQUENCE [LARGE SCALE GENOMIC DNA]</scope>
    <source>
        <strain evidence="1 2">NCTC9695</strain>
    </source>
</reference>
<dbReference type="Proteomes" id="UP000275777">
    <property type="component" value="Chromosome"/>
</dbReference>
<evidence type="ECO:0000313" key="1">
    <source>
        <dbReference type="EMBL" id="VEB43636.1"/>
    </source>
</evidence>
<evidence type="ECO:0000313" key="2">
    <source>
        <dbReference type="Proteomes" id="UP000275777"/>
    </source>
</evidence>
<proteinExistence type="predicted"/>
<organism evidence="1 2">
    <name type="scientific">Chromobacterium violaceum</name>
    <dbReference type="NCBI Taxonomy" id="536"/>
    <lineage>
        <taxon>Bacteria</taxon>
        <taxon>Pseudomonadati</taxon>
        <taxon>Pseudomonadota</taxon>
        <taxon>Betaproteobacteria</taxon>
        <taxon>Neisseriales</taxon>
        <taxon>Chromobacteriaceae</taxon>
        <taxon>Chromobacterium</taxon>
    </lineage>
</organism>
<sequence length="37" mass="3587">MARLVAAGVPTIVGTGAVNSREAVSHAAHAASVGRMA</sequence>
<dbReference type="EMBL" id="LR134182">
    <property type="protein sequence ID" value="VEB43636.1"/>
    <property type="molecule type" value="Genomic_DNA"/>
</dbReference>
<protein>
    <submittedName>
        <fullName evidence="1">Uncharacterized protein</fullName>
    </submittedName>
</protein>
<name>A0A447TFG6_CHRVL</name>
<accession>A0A447TFG6</accession>